<accession>U3I0K4</accession>
<evidence type="ECO:0000259" key="10">
    <source>
        <dbReference type="PROSITE" id="PS01180"/>
    </source>
</evidence>
<reference evidence="12" key="3">
    <citation type="submission" date="2025-09" db="UniProtKB">
        <authorList>
            <consortium name="Ensembl"/>
        </authorList>
    </citation>
    <scope>IDENTIFICATION</scope>
</reference>
<evidence type="ECO:0000313" key="12">
    <source>
        <dbReference type="Ensembl" id="ENSAPLP00000000774.2"/>
    </source>
</evidence>
<evidence type="ECO:0000259" key="11">
    <source>
        <dbReference type="PROSITE" id="PS50820"/>
    </source>
</evidence>
<evidence type="ECO:0000256" key="3">
    <source>
        <dbReference type="ARBA" id="ARBA00022692"/>
    </source>
</evidence>
<keyword evidence="13" id="KW-1185">Reference proteome</keyword>
<feature type="region of interest" description="Disordered" evidence="8">
    <location>
        <begin position="386"/>
        <end position="410"/>
    </location>
</feature>
<dbReference type="GeneTree" id="ENSGT00940000157334"/>
<dbReference type="STRING" id="8840.ENSAPLP00000000774"/>
<dbReference type="InterPro" id="IPR004043">
    <property type="entry name" value="LCCL"/>
</dbReference>
<dbReference type="GO" id="GO:0038023">
    <property type="term" value="F:signaling receptor activity"/>
    <property type="evidence" value="ECO:0007669"/>
    <property type="project" value="TreeGrafter"/>
</dbReference>
<organism evidence="12 13">
    <name type="scientific">Anas platyrhynchos platyrhynchos</name>
    <name type="common">Northern mallard</name>
    <dbReference type="NCBI Taxonomy" id="8840"/>
    <lineage>
        <taxon>Eukaryota</taxon>
        <taxon>Metazoa</taxon>
        <taxon>Chordata</taxon>
        <taxon>Craniata</taxon>
        <taxon>Vertebrata</taxon>
        <taxon>Euteleostomi</taxon>
        <taxon>Archelosauria</taxon>
        <taxon>Archosauria</taxon>
        <taxon>Dinosauria</taxon>
        <taxon>Saurischia</taxon>
        <taxon>Theropoda</taxon>
        <taxon>Coelurosauria</taxon>
        <taxon>Aves</taxon>
        <taxon>Neognathae</taxon>
        <taxon>Galloanserae</taxon>
        <taxon>Anseriformes</taxon>
        <taxon>Anatidae</taxon>
        <taxon>Anatinae</taxon>
        <taxon>Anas</taxon>
    </lineage>
</organism>
<evidence type="ECO:0000313" key="13">
    <source>
        <dbReference type="Proteomes" id="UP000016666"/>
    </source>
</evidence>
<feature type="domain" description="CUB" evidence="10">
    <location>
        <begin position="24"/>
        <end position="134"/>
    </location>
</feature>
<feature type="signal peptide" evidence="9">
    <location>
        <begin position="1"/>
        <end position="25"/>
    </location>
</feature>
<dbReference type="InterPro" id="IPR036609">
    <property type="entry name" value="LCCL_sf"/>
</dbReference>
<evidence type="ECO:0000256" key="6">
    <source>
        <dbReference type="ARBA" id="ARBA00023157"/>
    </source>
</evidence>
<dbReference type="InterPro" id="IPR035914">
    <property type="entry name" value="Sperma_CUB_dom_sf"/>
</dbReference>
<dbReference type="PANTHER" id="PTHR46806:SF1">
    <property type="entry name" value="DISCOIDIN, CUB AND LCCL DOMAIN-CONTAINING PROTEIN 1"/>
    <property type="match status" value="1"/>
</dbReference>
<dbReference type="SMART" id="SM00603">
    <property type="entry name" value="LCCL"/>
    <property type="match status" value="1"/>
</dbReference>
<dbReference type="CDD" id="cd00041">
    <property type="entry name" value="CUB"/>
    <property type="match status" value="1"/>
</dbReference>
<evidence type="ECO:0000256" key="5">
    <source>
        <dbReference type="ARBA" id="ARBA00023136"/>
    </source>
</evidence>
<dbReference type="PROSITE" id="PS01180">
    <property type="entry name" value="CUB"/>
    <property type="match status" value="1"/>
</dbReference>
<dbReference type="GO" id="GO:0005886">
    <property type="term" value="C:plasma membrane"/>
    <property type="evidence" value="ECO:0007669"/>
    <property type="project" value="TreeGrafter"/>
</dbReference>
<evidence type="ECO:0000256" key="4">
    <source>
        <dbReference type="ARBA" id="ARBA00022989"/>
    </source>
</evidence>
<proteinExistence type="predicted"/>
<dbReference type="PANTHER" id="PTHR46806">
    <property type="entry name" value="F5/8 TYPE C DOMAIN-CONTAINING PROTEIN"/>
    <property type="match status" value="1"/>
</dbReference>
<reference evidence="12" key="2">
    <citation type="submission" date="2025-08" db="UniProtKB">
        <authorList>
            <consortium name="Ensembl"/>
        </authorList>
    </citation>
    <scope>IDENTIFICATION</scope>
</reference>
<dbReference type="Pfam" id="PF00431">
    <property type="entry name" value="CUB"/>
    <property type="match status" value="1"/>
</dbReference>
<dbReference type="AlphaFoldDB" id="U3I0K4"/>
<keyword evidence="2" id="KW-0597">Phosphoprotein</keyword>
<evidence type="ECO:0000256" key="2">
    <source>
        <dbReference type="ARBA" id="ARBA00022553"/>
    </source>
</evidence>
<dbReference type="HOGENOM" id="CLU_016654_3_0_1"/>
<name>U3I0K4_ANAPP</name>
<comment type="subcellular location">
    <subcellularLocation>
        <location evidence="1">Membrane</location>
        <topology evidence="1">Single-pass type I membrane protein</topology>
    </subcellularLocation>
</comment>
<dbReference type="SMART" id="SM00042">
    <property type="entry name" value="CUB"/>
    <property type="match status" value="1"/>
</dbReference>
<dbReference type="Pfam" id="PF03815">
    <property type="entry name" value="LCCL"/>
    <property type="match status" value="1"/>
</dbReference>
<feature type="region of interest" description="Disordered" evidence="8">
    <location>
        <begin position="303"/>
        <end position="323"/>
    </location>
</feature>
<dbReference type="InterPro" id="IPR000859">
    <property type="entry name" value="CUB_dom"/>
</dbReference>
<dbReference type="PROSITE" id="PS50820">
    <property type="entry name" value="LCCL"/>
    <property type="match status" value="1"/>
</dbReference>
<evidence type="ECO:0000256" key="7">
    <source>
        <dbReference type="PROSITE-ProRule" id="PRU00059"/>
    </source>
</evidence>
<dbReference type="InterPro" id="IPR050633">
    <property type="entry name" value="Neuropilin_MCO_CoagFactor"/>
</dbReference>
<keyword evidence="4" id="KW-1133">Transmembrane helix</keyword>
<dbReference type="Gene3D" id="2.60.120.290">
    <property type="entry name" value="Spermadhesin, CUB domain"/>
    <property type="match status" value="1"/>
</dbReference>
<feature type="disulfide bond" evidence="7">
    <location>
        <begin position="24"/>
        <end position="51"/>
    </location>
</feature>
<evidence type="ECO:0000256" key="9">
    <source>
        <dbReference type="SAM" id="SignalP"/>
    </source>
</evidence>
<feature type="domain" description="LCCL" evidence="11">
    <location>
        <begin position="136"/>
        <end position="219"/>
    </location>
</feature>
<dbReference type="SUPFAM" id="SSF49854">
    <property type="entry name" value="Spermadhesin, CUB domain"/>
    <property type="match status" value="1"/>
</dbReference>
<dbReference type="Gene3D" id="2.170.130.20">
    <property type="entry name" value="LCCL-like domain"/>
    <property type="match status" value="1"/>
</dbReference>
<dbReference type="OMA" id="HDGDYQR"/>
<dbReference type="Ensembl" id="ENSAPLT00000001345.2">
    <property type="protein sequence ID" value="ENSAPLP00000000774.2"/>
    <property type="gene ID" value="ENSAPLG00000001269.2"/>
</dbReference>
<keyword evidence="6 7" id="KW-1015">Disulfide bond</keyword>
<evidence type="ECO:0000256" key="1">
    <source>
        <dbReference type="ARBA" id="ARBA00004479"/>
    </source>
</evidence>
<keyword evidence="9" id="KW-0732">Signal</keyword>
<gene>
    <name evidence="12" type="primary">DCBLD1</name>
</gene>
<dbReference type="SUPFAM" id="SSF69848">
    <property type="entry name" value="LCCL domain"/>
    <property type="match status" value="1"/>
</dbReference>
<keyword evidence="3" id="KW-0812">Transmembrane</keyword>
<dbReference type="Proteomes" id="UP000016666">
    <property type="component" value="Chromosome 3"/>
</dbReference>
<sequence>LFPSAGGSYILVFFIVSFSAGDGCGHMVMYQDSGTLASKNYPGTYPNYTLCEKKIQVPQGKRLILKIGDLDIESQKCESSYLSILSSSTVHGPYCGNMMPVPKEIILDSNEATIRFESGSHVSGRGFLLSYASSDHPDLITCLERANHYTKTEYSRYCPAGCRDIAGDISGNIGEGYRDTSLLCKSAIHAGIIADELGGQISVTQQKGISHYEGVVANGEKMLGVGLGAFGVCFYEAKGLSYGFSNAQKSGCWKQIKQPFTRHQSTEFTISYSNEKETPQKLDLVTSDMADYQQPLMIGTGTVTRKGSTFRPMDTEEEGRRGSAEFENHYHCPLRANRHEYALPLTSQEPEYATPIIERHVTRENNFPSENGYNVPVISSQKHSLSAGSFSSSCKTDTRNGDYQTPQSVINYDKPKVNSILTSVSYSTDYQKPQTNSLGSEGYSTPRDCLKPISQTAMTALL</sequence>
<evidence type="ECO:0000256" key="8">
    <source>
        <dbReference type="SAM" id="MobiDB-lite"/>
    </source>
</evidence>
<protein>
    <submittedName>
        <fullName evidence="12">Discoidin, CUB and LCCL domain containing 1</fullName>
    </submittedName>
</protein>
<keyword evidence="5" id="KW-0472">Membrane</keyword>
<feature type="chain" id="PRO_5021278185" evidence="9">
    <location>
        <begin position="26"/>
        <end position="462"/>
    </location>
</feature>
<reference evidence="12 13" key="1">
    <citation type="submission" date="2017-10" db="EMBL/GenBank/DDBJ databases">
        <title>A new Pekin duck reference genome.</title>
        <authorList>
            <person name="Hou Z.-C."/>
            <person name="Zhou Z.-K."/>
            <person name="Zhu F."/>
            <person name="Hou S.-S."/>
        </authorList>
    </citation>
    <scope>NUCLEOTIDE SEQUENCE [LARGE SCALE GENOMIC DNA]</scope>
</reference>
<comment type="caution">
    <text evidence="7">Lacks conserved residue(s) required for the propagation of feature annotation.</text>
</comment>